<evidence type="ECO:0000313" key="3">
    <source>
        <dbReference type="Proteomes" id="UP000095085"/>
    </source>
</evidence>
<protein>
    <submittedName>
        <fullName evidence="2">Uncharacterized protein</fullName>
    </submittedName>
</protein>
<feature type="region of interest" description="Disordered" evidence="1">
    <location>
        <begin position="325"/>
        <end position="360"/>
    </location>
</feature>
<sequence length="461" mass="53953">MRLSRRKPYLVLSRITIRMISNAKICHLNPPPRRDSLALSLKINNDLMNHFKNCIKRNIIPKLVIKNGQILIKITEDLIFPCNQIPENLKFDIYANDERNNYKFEGTVNNRLNVLNDSKQAKNILKNLDNNQPISLPNSPLPLANQKSSLALDHNPYKINQNDSKLIILEKFLCLIALGPITIDKIYKILSTDDNLLKNLIDNYTQVYDPNDSFIIDDVFPNLEVNESIDKNQNSLILKDKAYKELKPWNWKWFNDFERNLIINNINNALTRLGFSDTHPLRRKITNPDLSNNLNPSKLGGGFLTSNKKFKKSLTDLPKLLPDNKILSTSKTTSPKKRTNSSDDEKKAKALKKNPEDDDKPIEKKLKYYNDLAIKFKEKYNDYEKLYTYLKNHKKSDQKKQLIKLFELHLKLSEWKRKLWDYNNEYKLKENIMTLSKHKKTKNQTTSIPKNDKLQKISLDY</sequence>
<proteinExistence type="predicted"/>
<name>A0A1E4RKP0_9ASCO</name>
<organism evidence="2 3">
    <name type="scientific">Hyphopichia burtonii NRRL Y-1933</name>
    <dbReference type="NCBI Taxonomy" id="984485"/>
    <lineage>
        <taxon>Eukaryota</taxon>
        <taxon>Fungi</taxon>
        <taxon>Dikarya</taxon>
        <taxon>Ascomycota</taxon>
        <taxon>Saccharomycotina</taxon>
        <taxon>Pichiomycetes</taxon>
        <taxon>Debaryomycetaceae</taxon>
        <taxon>Hyphopichia</taxon>
    </lineage>
</organism>
<dbReference type="EMBL" id="KV454540">
    <property type="protein sequence ID" value="ODV67771.1"/>
    <property type="molecule type" value="Genomic_DNA"/>
</dbReference>
<accession>A0A1E4RKP0</accession>
<evidence type="ECO:0000313" key="2">
    <source>
        <dbReference type="EMBL" id="ODV67771.1"/>
    </source>
</evidence>
<keyword evidence="3" id="KW-1185">Reference proteome</keyword>
<dbReference type="AlphaFoldDB" id="A0A1E4RKP0"/>
<gene>
    <name evidence="2" type="ORF">HYPBUDRAFT_239728</name>
</gene>
<dbReference type="OrthoDB" id="2587563at2759"/>
<dbReference type="STRING" id="984485.A0A1E4RKP0"/>
<evidence type="ECO:0000256" key="1">
    <source>
        <dbReference type="SAM" id="MobiDB-lite"/>
    </source>
</evidence>
<reference evidence="3" key="1">
    <citation type="submission" date="2016-05" db="EMBL/GenBank/DDBJ databases">
        <title>Comparative genomics of biotechnologically important yeasts.</title>
        <authorList>
            <consortium name="DOE Joint Genome Institute"/>
            <person name="Riley R."/>
            <person name="Haridas S."/>
            <person name="Wolfe K.H."/>
            <person name="Lopes M.R."/>
            <person name="Hittinger C.T."/>
            <person name="Goker M."/>
            <person name="Salamov A."/>
            <person name="Wisecaver J."/>
            <person name="Long T.M."/>
            <person name="Aerts A.L."/>
            <person name="Barry K."/>
            <person name="Choi C."/>
            <person name="Clum A."/>
            <person name="Coughlan A.Y."/>
            <person name="Deshpande S."/>
            <person name="Douglass A.P."/>
            <person name="Hanson S.J."/>
            <person name="Klenk H.-P."/>
            <person name="Labutti K."/>
            <person name="Lapidus A."/>
            <person name="Lindquist E."/>
            <person name="Lipzen A."/>
            <person name="Meier-Kolthoff J.P."/>
            <person name="Ohm R.A."/>
            <person name="Otillar R.P."/>
            <person name="Pangilinan J."/>
            <person name="Peng Y."/>
            <person name="Rokas A."/>
            <person name="Rosa C.A."/>
            <person name="Scheuner C."/>
            <person name="Sibirny A.A."/>
            <person name="Slot J.C."/>
            <person name="Stielow J.B."/>
            <person name="Sun H."/>
            <person name="Kurtzman C.P."/>
            <person name="Blackwell M."/>
            <person name="Grigoriev I.V."/>
            <person name="Jeffries T.W."/>
        </authorList>
    </citation>
    <scope>NUCLEOTIDE SEQUENCE [LARGE SCALE GENOMIC DNA]</scope>
    <source>
        <strain evidence="3">NRRL Y-1933</strain>
    </source>
</reference>
<dbReference type="GeneID" id="30997802"/>
<dbReference type="Proteomes" id="UP000095085">
    <property type="component" value="Unassembled WGS sequence"/>
</dbReference>
<dbReference type="RefSeq" id="XP_020076838.1">
    <property type="nucleotide sequence ID" value="XM_020223253.1"/>
</dbReference>